<dbReference type="GO" id="GO:0008409">
    <property type="term" value="F:5'-3' exonuclease activity"/>
    <property type="evidence" value="ECO:0007669"/>
    <property type="project" value="InterPro"/>
</dbReference>
<dbReference type="Pfam" id="PF10141">
    <property type="entry name" value="ssDNA-exonuc_C"/>
    <property type="match status" value="1"/>
</dbReference>
<dbReference type="Pfam" id="PF17768">
    <property type="entry name" value="RecJ_OB"/>
    <property type="match status" value="1"/>
</dbReference>
<sequence length="783" mass="87236">MLKSNYRWILKRADEEKVRALTDALHISTLTARLLVLRGIDRPNKADIFLHTEKAQFHDPMKMLGMKEAAERIIRAVRDQEVIRVFGDYDADGVTSTALLIRALRKMGARVTSYIPNRFKDGYGPNVRAVEKAEEDRVGLIVTVDSGIAALEAASRARKLGIDYIVTDHHEPPAVLPNAFAILNPKQPGCDYPFKGLSGAGVALKLVQAVCPDQLNDGWIALASVGTVADLVPMRDENRLIVSKGLRAMDGGSLAGIDALKIKAGINGTMDSDMIGFQLAPRLNAAGRLADADAALCLLLADSAGEAAPLADRLEELNRQRKALADKIMIEADKEASGYYRRGDKALVLAGKNWHQGVIGIVASRIVEKYYRPTIILSIDEQSGAAKGSGRSIDGFNLYRGLERSSEHLTQFGGHQMAAGLSLPEEEIDAFREDFNLAAAESLDDQAFVPRLAVDGECTPDQITVDQIEELDKMAPFGTDNPRPTFRMDTVRLSKISAAGREKAHLKVTFQGREKELDGIGFGLGGRLEQISPIDCPTVIGNCSINEWNGFRKPQFLIEDLCIDGPQIFDWRSEQRIREKISALPSESATLLAFHPESAERLRIGNSVTLFEPGMSVSRPNLVLLDLPEQEDQLSELTVNSPRVHRVYAVFYHQREHYFSSFPSRNHFVWYYALIRQEHSFMLDVMAQKIARYKGWPERTIHFMTKVFFELGFVKIEKGLLTENSAPVKAPLTASLTYRKEKKQLELEDLFCYSPLSSLKTWFEKQMKYRDKATEPEGTMNGL</sequence>
<gene>
    <name evidence="10" type="primary">recJ</name>
    <name evidence="10" type="ORF">GCM10007968_01110</name>
</gene>
<feature type="domain" description="Single-stranded-DNA-specific exonuclease RecJ C-terminal" evidence="8">
    <location>
        <begin position="567"/>
        <end position="763"/>
    </location>
</feature>
<dbReference type="EMBL" id="BMOK01000001">
    <property type="protein sequence ID" value="GGL40970.1"/>
    <property type="molecule type" value="Genomic_DNA"/>
</dbReference>
<dbReference type="Gene3D" id="3.10.310.30">
    <property type="match status" value="1"/>
</dbReference>
<dbReference type="PANTHER" id="PTHR30255">
    <property type="entry name" value="SINGLE-STRANDED-DNA-SPECIFIC EXONUCLEASE RECJ"/>
    <property type="match status" value="1"/>
</dbReference>
<comment type="similarity">
    <text evidence="1">Belongs to the RecJ family.</text>
</comment>
<reference evidence="10" key="1">
    <citation type="journal article" date="2014" name="Int. J. Syst. Evol. Microbiol.">
        <title>Complete genome sequence of Corynebacterium casei LMG S-19264T (=DSM 44701T), isolated from a smear-ripened cheese.</title>
        <authorList>
            <consortium name="US DOE Joint Genome Institute (JGI-PGF)"/>
            <person name="Walter F."/>
            <person name="Albersmeier A."/>
            <person name="Kalinowski J."/>
            <person name="Ruckert C."/>
        </authorList>
    </citation>
    <scope>NUCLEOTIDE SEQUENCE</scope>
    <source>
        <strain evidence="10">JCM 15325</strain>
    </source>
</reference>
<dbReference type="GO" id="GO:0003676">
    <property type="term" value="F:nucleic acid binding"/>
    <property type="evidence" value="ECO:0007669"/>
    <property type="project" value="InterPro"/>
</dbReference>
<evidence type="ECO:0000256" key="4">
    <source>
        <dbReference type="ARBA" id="ARBA00022801"/>
    </source>
</evidence>
<evidence type="ECO:0000259" key="8">
    <source>
        <dbReference type="Pfam" id="PF10141"/>
    </source>
</evidence>
<dbReference type="PANTHER" id="PTHR30255:SF2">
    <property type="entry name" value="SINGLE-STRANDED-DNA-SPECIFIC EXONUCLEASE RECJ"/>
    <property type="match status" value="1"/>
</dbReference>
<accession>A0A917VX96</accession>
<feature type="domain" description="RecJ OB" evidence="9">
    <location>
        <begin position="454"/>
        <end position="560"/>
    </location>
</feature>
<dbReference type="InterPro" id="IPR038763">
    <property type="entry name" value="DHH_sf"/>
</dbReference>
<dbReference type="Pfam" id="PF02272">
    <property type="entry name" value="DHHA1"/>
    <property type="match status" value="1"/>
</dbReference>
<evidence type="ECO:0000256" key="2">
    <source>
        <dbReference type="ARBA" id="ARBA00019841"/>
    </source>
</evidence>
<proteinExistence type="inferred from homology"/>
<keyword evidence="3" id="KW-0540">Nuclease</keyword>
<reference evidence="10" key="2">
    <citation type="submission" date="2020-09" db="EMBL/GenBank/DDBJ databases">
        <authorList>
            <person name="Sun Q."/>
            <person name="Ohkuma M."/>
        </authorList>
    </citation>
    <scope>NUCLEOTIDE SEQUENCE</scope>
    <source>
        <strain evidence="10">JCM 15325</strain>
    </source>
</reference>
<evidence type="ECO:0000256" key="3">
    <source>
        <dbReference type="ARBA" id="ARBA00022722"/>
    </source>
</evidence>
<dbReference type="GO" id="GO:0006310">
    <property type="term" value="P:DNA recombination"/>
    <property type="evidence" value="ECO:0007669"/>
    <property type="project" value="InterPro"/>
</dbReference>
<feature type="domain" description="DDH" evidence="6">
    <location>
        <begin position="83"/>
        <end position="208"/>
    </location>
</feature>
<dbReference type="InterPro" id="IPR051673">
    <property type="entry name" value="SSDNA_exonuclease_RecJ"/>
</dbReference>
<dbReference type="InterPro" id="IPR003156">
    <property type="entry name" value="DHHA1_dom"/>
</dbReference>
<dbReference type="RefSeq" id="WP_188800767.1">
    <property type="nucleotide sequence ID" value="NZ_BMOK01000001.1"/>
</dbReference>
<evidence type="ECO:0000259" key="9">
    <source>
        <dbReference type="Pfam" id="PF17768"/>
    </source>
</evidence>
<evidence type="ECO:0000256" key="5">
    <source>
        <dbReference type="ARBA" id="ARBA00022839"/>
    </source>
</evidence>
<organism evidence="10 11">
    <name type="scientific">Sporolactobacillus putidus</name>
    <dbReference type="NCBI Taxonomy" id="492735"/>
    <lineage>
        <taxon>Bacteria</taxon>
        <taxon>Bacillati</taxon>
        <taxon>Bacillota</taxon>
        <taxon>Bacilli</taxon>
        <taxon>Bacillales</taxon>
        <taxon>Sporolactobacillaceae</taxon>
        <taxon>Sporolactobacillus</taxon>
    </lineage>
</organism>
<evidence type="ECO:0000313" key="10">
    <source>
        <dbReference type="EMBL" id="GGL40970.1"/>
    </source>
</evidence>
<feature type="domain" description="DHHA1" evidence="7">
    <location>
        <begin position="344"/>
        <end position="437"/>
    </location>
</feature>
<dbReference type="InterPro" id="IPR018779">
    <property type="entry name" value="RecJ_C"/>
</dbReference>
<dbReference type="Gene3D" id="3.90.1640.30">
    <property type="match status" value="1"/>
</dbReference>
<dbReference type="GO" id="GO:0006281">
    <property type="term" value="P:DNA repair"/>
    <property type="evidence" value="ECO:0007669"/>
    <property type="project" value="InterPro"/>
</dbReference>
<keyword evidence="5 10" id="KW-0269">Exonuclease</keyword>
<evidence type="ECO:0000259" key="7">
    <source>
        <dbReference type="Pfam" id="PF02272"/>
    </source>
</evidence>
<dbReference type="InterPro" id="IPR001667">
    <property type="entry name" value="DDH_dom"/>
</dbReference>
<comment type="caution">
    <text evidence="10">The sequence shown here is derived from an EMBL/GenBank/DDBJ whole genome shotgun (WGS) entry which is preliminary data.</text>
</comment>
<evidence type="ECO:0000259" key="6">
    <source>
        <dbReference type="Pfam" id="PF01368"/>
    </source>
</evidence>
<dbReference type="InterPro" id="IPR004610">
    <property type="entry name" value="RecJ"/>
</dbReference>
<protein>
    <recommendedName>
        <fullName evidence="2">Single-stranded-DNA-specific exonuclease RecJ</fullName>
    </recommendedName>
</protein>
<evidence type="ECO:0000313" key="11">
    <source>
        <dbReference type="Proteomes" id="UP000654670"/>
    </source>
</evidence>
<dbReference type="Pfam" id="PF01368">
    <property type="entry name" value="DHH"/>
    <property type="match status" value="1"/>
</dbReference>
<dbReference type="InterPro" id="IPR041122">
    <property type="entry name" value="RecJ_OB"/>
</dbReference>
<evidence type="ECO:0000256" key="1">
    <source>
        <dbReference type="ARBA" id="ARBA00005915"/>
    </source>
</evidence>
<name>A0A917VX96_9BACL</name>
<dbReference type="NCBIfam" id="TIGR00644">
    <property type="entry name" value="recJ"/>
    <property type="match status" value="1"/>
</dbReference>
<dbReference type="AlphaFoldDB" id="A0A917VX96"/>
<keyword evidence="4" id="KW-0378">Hydrolase</keyword>
<keyword evidence="11" id="KW-1185">Reference proteome</keyword>
<dbReference type="SUPFAM" id="SSF64182">
    <property type="entry name" value="DHH phosphoesterases"/>
    <property type="match status" value="1"/>
</dbReference>
<dbReference type="Proteomes" id="UP000654670">
    <property type="component" value="Unassembled WGS sequence"/>
</dbReference>